<reference evidence="2" key="2">
    <citation type="submission" date="2020-09" db="EMBL/GenBank/DDBJ databases">
        <authorList>
            <person name="Sun Q."/>
            <person name="Ohkuma M."/>
        </authorList>
    </citation>
    <scope>NUCLEOTIDE SEQUENCE</scope>
    <source>
        <strain evidence="2">JCM 4369</strain>
    </source>
</reference>
<comment type="caution">
    <text evidence="2">The sequence shown here is derived from an EMBL/GenBank/DDBJ whole genome shotgun (WGS) entry which is preliminary data.</text>
</comment>
<dbReference type="EMBL" id="BMTD01000012">
    <property type="protein sequence ID" value="GGV07095.1"/>
    <property type="molecule type" value="Genomic_DNA"/>
</dbReference>
<name>A0A918MDK8_9ACTN</name>
<accession>A0A918MDK8</accession>
<reference evidence="2" key="1">
    <citation type="journal article" date="2014" name="Int. J. Syst. Evol. Microbiol.">
        <title>Complete genome sequence of Corynebacterium casei LMG S-19264T (=DSM 44701T), isolated from a smear-ripened cheese.</title>
        <authorList>
            <consortium name="US DOE Joint Genome Institute (JGI-PGF)"/>
            <person name="Walter F."/>
            <person name="Albersmeier A."/>
            <person name="Kalinowski J."/>
            <person name="Ruckert C."/>
        </authorList>
    </citation>
    <scope>NUCLEOTIDE SEQUENCE</scope>
    <source>
        <strain evidence="2">JCM 4369</strain>
    </source>
</reference>
<proteinExistence type="predicted"/>
<gene>
    <name evidence="2" type="ORF">GCM10010260_50940</name>
</gene>
<keyword evidence="3" id="KW-1185">Reference proteome</keyword>
<protein>
    <submittedName>
        <fullName evidence="2">Uncharacterized protein</fullName>
    </submittedName>
</protein>
<organism evidence="2 3">
    <name type="scientific">Streptomyces filipinensis</name>
    <dbReference type="NCBI Taxonomy" id="66887"/>
    <lineage>
        <taxon>Bacteria</taxon>
        <taxon>Bacillati</taxon>
        <taxon>Actinomycetota</taxon>
        <taxon>Actinomycetes</taxon>
        <taxon>Kitasatosporales</taxon>
        <taxon>Streptomycetaceae</taxon>
        <taxon>Streptomyces</taxon>
    </lineage>
</organism>
<evidence type="ECO:0000256" key="1">
    <source>
        <dbReference type="SAM" id="MobiDB-lite"/>
    </source>
</evidence>
<sequence>MSSHSPPRLLVDRHDPLTVRLLPGDPVLDLSPQGVPMASLVVAGTSASVQISAHWWPDRDETAVLLAQAAEELKVAPGELIVAIGGVKVHGVTLNARDDGGAETELAESASSGAPPYTTLMTAPVEPALVPLVEEALSGSPGKLFVRFDATLETERVQRELDVGQALSAAPSAERHTFAVSAPAKPPESVPPPPEAALPLRVTAPVGDPPVRRLDLSGTDEAGTPWTVSVTAPDTAPVRLPAGGSLRFTVHGDDGSSYERTGTPDASGWVVDDRALGVVTVTCEAPGRDAGAAVAIEVWYQPAGDGLPDHRSLTLTAPAWSASWRVASGRDDLDGELVVDVSETDGSGATVPKRTVRSTTPHVRI</sequence>
<feature type="region of interest" description="Disordered" evidence="1">
    <location>
        <begin position="344"/>
        <end position="365"/>
    </location>
</feature>
<evidence type="ECO:0000313" key="2">
    <source>
        <dbReference type="EMBL" id="GGV07095.1"/>
    </source>
</evidence>
<evidence type="ECO:0000313" key="3">
    <source>
        <dbReference type="Proteomes" id="UP000618795"/>
    </source>
</evidence>
<dbReference type="AlphaFoldDB" id="A0A918MDK8"/>
<dbReference type="Proteomes" id="UP000618795">
    <property type="component" value="Unassembled WGS sequence"/>
</dbReference>